<evidence type="ECO:0000256" key="1">
    <source>
        <dbReference type="SAM" id="SignalP"/>
    </source>
</evidence>
<feature type="chain" id="PRO_5045519448" description="DUF4251 domain-containing protein" evidence="1">
    <location>
        <begin position="20"/>
        <end position="181"/>
    </location>
</feature>
<dbReference type="Proteomes" id="UP000625631">
    <property type="component" value="Unassembled WGS sequence"/>
</dbReference>
<evidence type="ECO:0000313" key="3">
    <source>
        <dbReference type="Proteomes" id="UP000625631"/>
    </source>
</evidence>
<keyword evidence="1" id="KW-0732">Signal</keyword>
<sequence>MNKLFCVLLLATMSEAAHCQTIAPPKKPTGATASAASQLGWATGLPPKFFGTYTYTVYLVYDPAHGQKPTNTRGVGGTLTLGAAGSYEKKLQIPGPYGSYHFDETGRYTIKGQNIEFTYTNSKGKPVTYGGTFSYSEPALSLSMILNQDANGGREVFGLVVKGSESVKRTFNDDGTVKLGS</sequence>
<accession>A0ABS0QAX9</accession>
<name>A0ABS0QAX9_9BACT</name>
<evidence type="ECO:0000313" key="2">
    <source>
        <dbReference type="EMBL" id="MBH8559813.1"/>
    </source>
</evidence>
<organism evidence="2 3">
    <name type="scientific">Hymenobacter negativus</name>
    <dbReference type="NCBI Taxonomy" id="2795026"/>
    <lineage>
        <taxon>Bacteria</taxon>
        <taxon>Pseudomonadati</taxon>
        <taxon>Bacteroidota</taxon>
        <taxon>Cytophagia</taxon>
        <taxon>Cytophagales</taxon>
        <taxon>Hymenobacteraceae</taxon>
        <taxon>Hymenobacter</taxon>
    </lineage>
</organism>
<feature type="signal peptide" evidence="1">
    <location>
        <begin position="1"/>
        <end position="19"/>
    </location>
</feature>
<protein>
    <recommendedName>
        <fullName evidence="4">DUF4251 domain-containing protein</fullName>
    </recommendedName>
</protein>
<dbReference type="EMBL" id="JAEDAE010000009">
    <property type="protein sequence ID" value="MBH8559813.1"/>
    <property type="molecule type" value="Genomic_DNA"/>
</dbReference>
<gene>
    <name evidence="2" type="ORF">I7X13_17260</name>
</gene>
<dbReference type="RefSeq" id="WP_198076431.1">
    <property type="nucleotide sequence ID" value="NZ_JAEDAE010000009.1"/>
</dbReference>
<comment type="caution">
    <text evidence="2">The sequence shown here is derived from an EMBL/GenBank/DDBJ whole genome shotgun (WGS) entry which is preliminary data.</text>
</comment>
<keyword evidence="3" id="KW-1185">Reference proteome</keyword>
<reference evidence="2 3" key="1">
    <citation type="submission" date="2020-12" db="EMBL/GenBank/DDBJ databases">
        <title>Hymenobacter sp.</title>
        <authorList>
            <person name="Kim M.K."/>
        </authorList>
    </citation>
    <scope>NUCLEOTIDE SEQUENCE [LARGE SCALE GENOMIC DNA]</scope>
    <source>
        <strain evidence="2 3">BT442</strain>
    </source>
</reference>
<proteinExistence type="predicted"/>
<evidence type="ECO:0008006" key="4">
    <source>
        <dbReference type="Google" id="ProtNLM"/>
    </source>
</evidence>